<reference evidence="1" key="2">
    <citation type="journal article" date="2015" name="Fish Shellfish Immunol.">
        <title>Early steps in the European eel (Anguilla anguilla)-Vibrio vulnificus interaction in the gills: Role of the RtxA13 toxin.</title>
        <authorList>
            <person name="Callol A."/>
            <person name="Pajuelo D."/>
            <person name="Ebbesson L."/>
            <person name="Teles M."/>
            <person name="MacKenzie S."/>
            <person name="Amaro C."/>
        </authorList>
    </citation>
    <scope>NUCLEOTIDE SEQUENCE</scope>
</reference>
<name>A0A0E9QP64_ANGAN</name>
<protein>
    <submittedName>
        <fullName evidence="1">Uncharacterized protein</fullName>
    </submittedName>
</protein>
<evidence type="ECO:0000313" key="1">
    <source>
        <dbReference type="EMBL" id="JAH17878.1"/>
    </source>
</evidence>
<organism evidence="1">
    <name type="scientific">Anguilla anguilla</name>
    <name type="common">European freshwater eel</name>
    <name type="synonym">Muraena anguilla</name>
    <dbReference type="NCBI Taxonomy" id="7936"/>
    <lineage>
        <taxon>Eukaryota</taxon>
        <taxon>Metazoa</taxon>
        <taxon>Chordata</taxon>
        <taxon>Craniata</taxon>
        <taxon>Vertebrata</taxon>
        <taxon>Euteleostomi</taxon>
        <taxon>Actinopterygii</taxon>
        <taxon>Neopterygii</taxon>
        <taxon>Teleostei</taxon>
        <taxon>Anguilliformes</taxon>
        <taxon>Anguillidae</taxon>
        <taxon>Anguilla</taxon>
    </lineage>
</organism>
<dbReference type="AlphaFoldDB" id="A0A0E9QP64"/>
<proteinExistence type="predicted"/>
<sequence length="61" mass="7438">MRHFTTHLITLNTLVHYSLFHYPSTQINYNFMHYRQLSNTVQFLTLKYNTGSFITFKIQKH</sequence>
<accession>A0A0E9QP64</accession>
<dbReference type="EMBL" id="GBXM01090699">
    <property type="protein sequence ID" value="JAH17878.1"/>
    <property type="molecule type" value="Transcribed_RNA"/>
</dbReference>
<reference evidence="1" key="1">
    <citation type="submission" date="2014-11" db="EMBL/GenBank/DDBJ databases">
        <authorList>
            <person name="Amaro Gonzalez C."/>
        </authorList>
    </citation>
    <scope>NUCLEOTIDE SEQUENCE</scope>
</reference>